<dbReference type="RefSeq" id="WP_141675843.1">
    <property type="nucleotide sequence ID" value="NZ_LIGX01000030.1"/>
</dbReference>
<dbReference type="KEGG" id="agl:PYTT_2212"/>
<protein>
    <submittedName>
        <fullName evidence="3">Uncharacterized protein</fullName>
    </submittedName>
</protein>
<proteinExistence type="predicted"/>
<feature type="signal peptide" evidence="2">
    <location>
        <begin position="1"/>
        <end position="23"/>
    </location>
</feature>
<evidence type="ECO:0000313" key="4">
    <source>
        <dbReference type="Proteomes" id="UP000176204"/>
    </source>
</evidence>
<dbReference type="STRING" id="1679444.PYTT_2212"/>
<accession>A0A1H6MGH6</accession>
<feature type="region of interest" description="Disordered" evidence="1">
    <location>
        <begin position="193"/>
        <end position="219"/>
    </location>
</feature>
<evidence type="ECO:0000256" key="2">
    <source>
        <dbReference type="SAM" id="SignalP"/>
    </source>
</evidence>
<dbReference type="AlphaFoldDB" id="A0A1H6MGH6"/>
<keyword evidence="4" id="KW-1185">Reference proteome</keyword>
<evidence type="ECO:0000256" key="1">
    <source>
        <dbReference type="SAM" id="MobiDB-lite"/>
    </source>
</evidence>
<dbReference type="EMBL" id="LT629973">
    <property type="protein sequence ID" value="SEH97412.1"/>
    <property type="molecule type" value="Genomic_DNA"/>
</dbReference>
<evidence type="ECO:0000313" key="3">
    <source>
        <dbReference type="EMBL" id="SEH97412.1"/>
    </source>
</evidence>
<name>A0A1H6MGH6_9BACT</name>
<gene>
    <name evidence="3" type="ORF">PYTT_2212</name>
</gene>
<feature type="chain" id="PRO_5009604595" evidence="2">
    <location>
        <begin position="24"/>
        <end position="219"/>
    </location>
</feature>
<feature type="compositionally biased region" description="Basic and acidic residues" evidence="1">
    <location>
        <begin position="209"/>
        <end position="219"/>
    </location>
</feature>
<sequence length="219" mass="24653">MKKLNLPAIALGLFGALIQAIQATDVPRLDNIQDYAVESRIIRGKQPSSRLYLMWISNPASGISHMTVQTNGGIVWNLQFDHGSQWYQVGEASFLCMDRTNRYVPDAYIISFGKGNSPFDSEWNEMNIKDVSSLLIGNAYRSNNTDPHHILSVEFHISYANEGQPAIQLRDKYDQSKIYQKIALSTLLKESEKLKDSRTIPGTAGINLHQEKPDALEKK</sequence>
<dbReference type="Proteomes" id="UP000176204">
    <property type="component" value="Chromosome I"/>
</dbReference>
<organism evidence="3 4">
    <name type="scientific">Akkermansia glycaniphila</name>
    <dbReference type="NCBI Taxonomy" id="1679444"/>
    <lineage>
        <taxon>Bacteria</taxon>
        <taxon>Pseudomonadati</taxon>
        <taxon>Verrucomicrobiota</taxon>
        <taxon>Verrucomicrobiia</taxon>
        <taxon>Verrucomicrobiales</taxon>
        <taxon>Akkermansiaceae</taxon>
        <taxon>Akkermansia</taxon>
    </lineage>
</organism>
<keyword evidence="2" id="KW-0732">Signal</keyword>
<reference evidence="4" key="1">
    <citation type="submission" date="2016-09" db="EMBL/GenBank/DDBJ databases">
        <authorList>
            <person name="Koehorst J."/>
        </authorList>
    </citation>
    <scope>NUCLEOTIDE SEQUENCE [LARGE SCALE GENOMIC DNA]</scope>
</reference>